<organism evidence="2">
    <name type="scientific">hydrothermal vent metagenome</name>
    <dbReference type="NCBI Taxonomy" id="652676"/>
    <lineage>
        <taxon>unclassified sequences</taxon>
        <taxon>metagenomes</taxon>
        <taxon>ecological metagenomes</taxon>
    </lineage>
</organism>
<dbReference type="PANTHER" id="PTHR37945:SF1">
    <property type="entry name" value="EXTRACELLULAR TUNGSTATE BINDING PROTEIN"/>
    <property type="match status" value="1"/>
</dbReference>
<protein>
    <submittedName>
        <fullName evidence="2">Tungstate ABC transporter, substrate-binding protein</fullName>
    </submittedName>
</protein>
<feature type="non-terminal residue" evidence="2">
    <location>
        <position position="81"/>
    </location>
</feature>
<gene>
    <name evidence="2" type="ORF">MNBD_CHLOROFLEXI01-3679</name>
</gene>
<dbReference type="InterPro" id="IPR052738">
    <property type="entry name" value="ABC-Tungstate_binding"/>
</dbReference>
<dbReference type="PANTHER" id="PTHR37945">
    <property type="entry name" value="EXTRACELLULAR TUNGSTATE BINDING PROTEIN"/>
    <property type="match status" value="1"/>
</dbReference>
<name>A0A3B0VV59_9ZZZZ</name>
<accession>A0A3B0VV59</accession>
<dbReference type="SUPFAM" id="SSF53850">
    <property type="entry name" value="Periplasmic binding protein-like II"/>
    <property type="match status" value="1"/>
</dbReference>
<sequence length="81" mass="8841">MKRWHWRLCCLTAVFLLVACRSQETAVLRLATTTSTYDSGLLDAILPDFEEKYNVRVDVVAVGTGQAIALGEAGDADVILV</sequence>
<proteinExistence type="predicted"/>
<dbReference type="Gene3D" id="3.40.190.10">
    <property type="entry name" value="Periplasmic binding protein-like II"/>
    <property type="match status" value="1"/>
</dbReference>
<dbReference type="AlphaFoldDB" id="A0A3B0VV59"/>
<dbReference type="InterPro" id="IPR024370">
    <property type="entry name" value="PBP_domain"/>
</dbReference>
<evidence type="ECO:0000313" key="2">
    <source>
        <dbReference type="EMBL" id="VAW42347.1"/>
    </source>
</evidence>
<evidence type="ECO:0000259" key="1">
    <source>
        <dbReference type="Pfam" id="PF12849"/>
    </source>
</evidence>
<dbReference type="PROSITE" id="PS51257">
    <property type="entry name" value="PROKAR_LIPOPROTEIN"/>
    <property type="match status" value="1"/>
</dbReference>
<dbReference type="EMBL" id="UOEU01000912">
    <property type="protein sequence ID" value="VAW42347.1"/>
    <property type="molecule type" value="Genomic_DNA"/>
</dbReference>
<feature type="domain" description="PBP" evidence="1">
    <location>
        <begin position="24"/>
        <end position="81"/>
    </location>
</feature>
<reference evidence="2" key="1">
    <citation type="submission" date="2018-06" db="EMBL/GenBank/DDBJ databases">
        <authorList>
            <person name="Zhirakovskaya E."/>
        </authorList>
    </citation>
    <scope>NUCLEOTIDE SEQUENCE</scope>
</reference>
<dbReference type="Pfam" id="PF12849">
    <property type="entry name" value="PBP_like_2"/>
    <property type="match status" value="1"/>
</dbReference>